<dbReference type="EMBL" id="HBUF01578605">
    <property type="protein sequence ID" value="CAG6769329.1"/>
    <property type="molecule type" value="Transcribed_RNA"/>
</dbReference>
<evidence type="ECO:0000256" key="1">
    <source>
        <dbReference type="SAM" id="MobiDB-lite"/>
    </source>
</evidence>
<feature type="compositionally biased region" description="Basic residues" evidence="1">
    <location>
        <begin position="26"/>
        <end position="39"/>
    </location>
</feature>
<reference evidence="2" key="1">
    <citation type="submission" date="2021-05" db="EMBL/GenBank/DDBJ databases">
        <authorList>
            <person name="Alioto T."/>
            <person name="Alioto T."/>
            <person name="Gomez Garrido J."/>
        </authorList>
    </citation>
    <scope>NUCLEOTIDE SEQUENCE</scope>
</reference>
<evidence type="ECO:0000313" key="2">
    <source>
        <dbReference type="EMBL" id="CAG6769329.1"/>
    </source>
</evidence>
<accession>A0A8D9AQ82</accession>
<name>A0A8D9AQ82_9HEMI</name>
<organism evidence="2">
    <name type="scientific">Cacopsylla melanoneura</name>
    <dbReference type="NCBI Taxonomy" id="428564"/>
    <lineage>
        <taxon>Eukaryota</taxon>
        <taxon>Metazoa</taxon>
        <taxon>Ecdysozoa</taxon>
        <taxon>Arthropoda</taxon>
        <taxon>Hexapoda</taxon>
        <taxon>Insecta</taxon>
        <taxon>Pterygota</taxon>
        <taxon>Neoptera</taxon>
        <taxon>Paraneoptera</taxon>
        <taxon>Hemiptera</taxon>
        <taxon>Sternorrhyncha</taxon>
        <taxon>Psylloidea</taxon>
        <taxon>Psyllidae</taxon>
        <taxon>Psyllinae</taxon>
        <taxon>Cacopsylla</taxon>
    </lineage>
</organism>
<feature type="region of interest" description="Disordered" evidence="1">
    <location>
        <begin position="26"/>
        <end position="48"/>
    </location>
</feature>
<proteinExistence type="predicted"/>
<dbReference type="AlphaFoldDB" id="A0A8D9AQ82"/>
<sequence length="272" mass="32652">MKRKIHNKRQSKSQKLRFKNIIKRQKHNKQMSLLQKKRRSNEEYRKRHNKEISLDQKKRFKNNIKYSIHKNKVQLNERTKYAIYKKFRNSTNLSSKFLSSRKYVLCKRKKSVLQEQKRMANLSIRQKNRLACKMRYRNTRELLLKKKTDNRKEKLFSNYFENIKKGPTIECGSCQRLWFDKSVEKCNIQKLINPKVSRPFIRQVCSSPTVNDDNLFYLCKSCISYIKSGRVPPLSTCKKELKFSKIGEPLKKLTPLEAVFVSPRIGFMKIYN</sequence>
<protein>
    <submittedName>
        <fullName evidence="2">Uncharacterized protein</fullName>
    </submittedName>
</protein>